<evidence type="ECO:0008006" key="7">
    <source>
        <dbReference type="Google" id="ProtNLM"/>
    </source>
</evidence>
<dbReference type="SUPFAM" id="SSF56024">
    <property type="entry name" value="Phospholipase D/nuclease"/>
    <property type="match status" value="2"/>
</dbReference>
<dbReference type="InterPro" id="IPR003903">
    <property type="entry name" value="UIM_dom"/>
</dbReference>
<evidence type="ECO:0000256" key="2">
    <source>
        <dbReference type="PIRSR" id="PIRSR610347-2"/>
    </source>
</evidence>
<dbReference type="Proteomes" id="UP000029964">
    <property type="component" value="Unassembled WGS sequence"/>
</dbReference>
<feature type="compositionally biased region" description="Low complexity" evidence="4">
    <location>
        <begin position="27"/>
        <end position="40"/>
    </location>
</feature>
<dbReference type="GO" id="GO:0017005">
    <property type="term" value="F:3'-tyrosyl-DNA phosphodiesterase activity"/>
    <property type="evidence" value="ECO:0007669"/>
    <property type="project" value="TreeGrafter"/>
</dbReference>
<feature type="region of interest" description="Disordered" evidence="4">
    <location>
        <begin position="27"/>
        <end position="100"/>
    </location>
</feature>
<dbReference type="GO" id="GO:0003697">
    <property type="term" value="F:single-stranded DNA binding"/>
    <property type="evidence" value="ECO:0007669"/>
    <property type="project" value="TreeGrafter"/>
</dbReference>
<feature type="binding site" evidence="2">
    <location>
        <position position="231"/>
    </location>
    <ligand>
        <name>substrate</name>
    </ligand>
</feature>
<evidence type="ECO:0000256" key="3">
    <source>
        <dbReference type="PIRSR" id="PIRSR610347-3"/>
    </source>
</evidence>
<dbReference type="HOGENOM" id="CLU_007773_2_0_1"/>
<feature type="site" description="Interaction with DNA" evidence="3">
    <location>
        <position position="495"/>
    </location>
</feature>
<dbReference type="STRING" id="857340.A0A086T186"/>
<dbReference type="InterPro" id="IPR010347">
    <property type="entry name" value="Tdp1"/>
</dbReference>
<dbReference type="GO" id="GO:0003690">
    <property type="term" value="F:double-stranded DNA binding"/>
    <property type="evidence" value="ECO:0007669"/>
    <property type="project" value="TreeGrafter"/>
</dbReference>
<dbReference type="EMBL" id="JPKY01000077">
    <property type="protein sequence ID" value="KFH43118.1"/>
    <property type="molecule type" value="Genomic_DNA"/>
</dbReference>
<dbReference type="PANTHER" id="PTHR12415:SF4">
    <property type="entry name" value="TYROSYL-DNA PHOSPHODIESTERASE DOMAIN-CONTAINING PROTEIN"/>
    <property type="match status" value="1"/>
</dbReference>
<dbReference type="GO" id="GO:0006281">
    <property type="term" value="P:DNA repair"/>
    <property type="evidence" value="ECO:0007669"/>
    <property type="project" value="InterPro"/>
</dbReference>
<feature type="active site" description="Proton donor/acceptor" evidence="1">
    <location>
        <position position="461"/>
    </location>
</feature>
<proteinExistence type="predicted"/>
<dbReference type="Gene3D" id="3.30.870.10">
    <property type="entry name" value="Endonuclease Chain A"/>
    <property type="match status" value="2"/>
</dbReference>
<dbReference type="Pfam" id="PF06087">
    <property type="entry name" value="Tyr-DNA_phospho"/>
    <property type="match status" value="1"/>
</dbReference>
<name>A0A086T186_HAPC1</name>
<comment type="caution">
    <text evidence="5">The sequence shown here is derived from an EMBL/GenBank/DDBJ whole genome shotgun (WGS) entry which is preliminary data.</text>
</comment>
<organism evidence="5 6">
    <name type="scientific">Hapsidospora chrysogenum (strain ATCC 11550 / CBS 779.69 / DSM 880 / IAM 14645 / JCM 23072 / IMI 49137)</name>
    <name type="common">Acremonium chrysogenum</name>
    <dbReference type="NCBI Taxonomy" id="857340"/>
    <lineage>
        <taxon>Eukaryota</taxon>
        <taxon>Fungi</taxon>
        <taxon>Dikarya</taxon>
        <taxon>Ascomycota</taxon>
        <taxon>Pezizomycotina</taxon>
        <taxon>Sordariomycetes</taxon>
        <taxon>Hypocreomycetidae</taxon>
        <taxon>Hypocreales</taxon>
        <taxon>Bionectriaceae</taxon>
        <taxon>Hapsidospora</taxon>
    </lineage>
</organism>
<evidence type="ECO:0000256" key="4">
    <source>
        <dbReference type="SAM" id="MobiDB-lite"/>
    </source>
</evidence>
<feature type="active site" description="Nucleophile" evidence="1">
    <location>
        <position position="229"/>
    </location>
</feature>
<accession>A0A086T186</accession>
<feature type="compositionally biased region" description="Basic and acidic residues" evidence="4">
    <location>
        <begin position="62"/>
        <end position="73"/>
    </location>
</feature>
<dbReference type="GO" id="GO:0005634">
    <property type="term" value="C:nucleus"/>
    <property type="evidence" value="ECO:0007669"/>
    <property type="project" value="InterPro"/>
</dbReference>
<evidence type="ECO:0000313" key="5">
    <source>
        <dbReference type="EMBL" id="KFH43118.1"/>
    </source>
</evidence>
<protein>
    <recommendedName>
        <fullName evidence="7">PLD phosphodiesterase domain-containing protein</fullName>
    </recommendedName>
</protein>
<dbReference type="PANTHER" id="PTHR12415">
    <property type="entry name" value="TYROSYL-DNA PHOSPHODIESTERASE 1"/>
    <property type="match status" value="1"/>
</dbReference>
<dbReference type="OrthoDB" id="47785at2759"/>
<dbReference type="PROSITE" id="PS50330">
    <property type="entry name" value="UIM"/>
    <property type="match status" value="1"/>
</dbReference>
<dbReference type="CDD" id="cd09122">
    <property type="entry name" value="PLDc_Tdp1_1"/>
    <property type="match status" value="1"/>
</dbReference>
<feature type="binding site" evidence="2">
    <location>
        <position position="463"/>
    </location>
    <ligand>
        <name>substrate</name>
    </ligand>
</feature>
<dbReference type="AlphaFoldDB" id="A0A086T186"/>
<gene>
    <name evidence="5" type="ORF">ACRE_061600</name>
</gene>
<keyword evidence="6" id="KW-1185">Reference proteome</keyword>
<evidence type="ECO:0000313" key="6">
    <source>
        <dbReference type="Proteomes" id="UP000029964"/>
    </source>
</evidence>
<evidence type="ECO:0000256" key="1">
    <source>
        <dbReference type="PIRSR" id="PIRSR610347-1"/>
    </source>
</evidence>
<sequence>MASDNGELLDLPSDADDDAALRYAIALSLQDQQQPPSSVDKSQEAEPEQGEKQNIASGLQALDRKAMERERLKRLAAKRPREPSNQGDHGDNDDDVVEVPPPKRLQRALPTGRVPVSASGASSTTSLQFPDGVVKRTWAYGYPRMGDDIKIDEVLKKDKLELAVLSSFQWDDEWLLSKIDIRKTKLFLIAFARDETQVWNQNPQKMMRENAPPNVRFCFPPMNGPGSMHSKLQLLKYPDHLRIVVPSGNLVSYDWGETGVMENMVFLIDLPRLADAADHKPTAFSTELRRFLHATKIDDRMVTSLSNYDFSRTASLGFVPGSHTDELRRRTGYCGLGDCVASLGLANSASVEVDIVAASLGSINTDLIGALYNACQGDNGMKEYNARASRKPSGARSAGLSQHLKDHVRIYFPTEETVAKSRGGRGAAGTICMQAKWWRSPTFPTGLVRDCVNTREGLLMHSKMIFVHPTAAASGTTNQAARGPAWAYVGSANLSESAWGRLVKDSKTGKPKMNCRNWECGVVVPVASGTTAGAQEGDSSKAATRLAADDLATIFSAKVPVPMRMPGRPYGPDEEPWFYAGSR</sequence>
<reference evidence="6" key="1">
    <citation type="journal article" date="2014" name="Genome Announc.">
        <title>Genome sequence and annotation of Acremonium chrysogenum, producer of the beta-lactam antibiotic cephalosporin C.</title>
        <authorList>
            <person name="Terfehr D."/>
            <person name="Dahlmann T.A."/>
            <person name="Specht T."/>
            <person name="Zadra I."/>
            <person name="Kuernsteiner H."/>
            <person name="Kueck U."/>
        </authorList>
    </citation>
    <scope>NUCLEOTIDE SEQUENCE [LARGE SCALE GENOMIC DNA]</scope>
    <source>
        <strain evidence="6">ATCC 11550 / CBS 779.69 / DSM 880 / IAM 14645 / JCM 23072 / IMI 49137</strain>
    </source>
</reference>